<dbReference type="AlphaFoldDB" id="A0A1D3RJG7"/>
<dbReference type="GeneID" id="39869508"/>
<dbReference type="RefSeq" id="XP_028862274.1">
    <property type="nucleotide sequence ID" value="XM_029005713.1"/>
</dbReference>
<keyword evidence="1" id="KW-1133">Transmembrane helix</keyword>
<accession>A0A1D3RJG7</accession>
<gene>
    <name evidence="2" type="primary">PmUG01_10050800</name>
    <name evidence="2" type="ORF">PMUG01_10050800</name>
</gene>
<dbReference type="Proteomes" id="UP000219813">
    <property type="component" value="Chromosome 10"/>
</dbReference>
<feature type="transmembrane region" description="Helical" evidence="1">
    <location>
        <begin position="6"/>
        <end position="29"/>
    </location>
</feature>
<dbReference type="Pfam" id="PF12420">
    <property type="entry name" value="DUF3671"/>
    <property type="match status" value="1"/>
</dbReference>
<proteinExistence type="predicted"/>
<dbReference type="EMBL" id="LT594631">
    <property type="protein sequence ID" value="SCN45307.1"/>
    <property type="molecule type" value="Genomic_DNA"/>
</dbReference>
<reference evidence="2 3" key="1">
    <citation type="submission" date="2016-06" db="EMBL/GenBank/DDBJ databases">
        <authorList>
            <consortium name="Pathogen Informatics"/>
        </authorList>
    </citation>
    <scope>NUCLEOTIDE SEQUENCE [LARGE SCALE GENOMIC DNA]</scope>
</reference>
<dbReference type="InterPro" id="IPR022139">
    <property type="entry name" value="Fam-L/Fam-M-like_plasmodium"/>
</dbReference>
<keyword evidence="1" id="KW-0472">Membrane</keyword>
<keyword evidence="1" id="KW-0812">Transmembrane</keyword>
<organism evidence="2 3">
    <name type="scientific">Plasmodium malariae</name>
    <dbReference type="NCBI Taxonomy" id="5858"/>
    <lineage>
        <taxon>Eukaryota</taxon>
        <taxon>Sar</taxon>
        <taxon>Alveolata</taxon>
        <taxon>Apicomplexa</taxon>
        <taxon>Aconoidasida</taxon>
        <taxon>Haemosporida</taxon>
        <taxon>Plasmodiidae</taxon>
        <taxon>Plasmodium</taxon>
        <taxon>Plasmodium (Plasmodium)</taxon>
    </lineage>
</organism>
<sequence>MMEQKIMFLFIKISTFMLLPWMCHFYNYMSHFNKNSNKKYDIHRKLITRNYRLLTEYDQDKNSCVAYIKEEMPNNKMKKKKYISNNNKGTNGKHKHSCRCSLYNEEYGKNVEKNNIGVPKTKKYFDFEKKIFKELEYENYLKNIKTIEHKEYKKMAHKKRRILIALFLLFILVLILPILDLSLEKFRGGGLLGLLNLVYPKTSTGGAVSTDLEGVLATSLSAGGWNSIKIMFISPILIYCIPFLIFVVIFILGMVYYYKKVIKYENAKFRK</sequence>
<evidence type="ECO:0000256" key="1">
    <source>
        <dbReference type="SAM" id="Phobius"/>
    </source>
</evidence>
<keyword evidence="3" id="KW-1185">Reference proteome</keyword>
<evidence type="ECO:0000313" key="3">
    <source>
        <dbReference type="Proteomes" id="UP000219813"/>
    </source>
</evidence>
<feature type="transmembrane region" description="Helical" evidence="1">
    <location>
        <begin position="236"/>
        <end position="258"/>
    </location>
</feature>
<name>A0A1D3RJG7_PLAMA</name>
<dbReference type="KEGG" id="pmal:PMUG01_10050800"/>
<evidence type="ECO:0000313" key="2">
    <source>
        <dbReference type="EMBL" id="SCN45307.1"/>
    </source>
</evidence>
<dbReference type="VEuPathDB" id="PlasmoDB:PmUG01_10050800"/>
<feature type="transmembrane region" description="Helical" evidence="1">
    <location>
        <begin position="162"/>
        <end position="179"/>
    </location>
</feature>
<protein>
    <submittedName>
        <fullName evidence="2">Fam-l protein</fullName>
    </submittedName>
</protein>